<name>A0A3A6Q1U0_9EURY</name>
<evidence type="ECO:0000259" key="5">
    <source>
        <dbReference type="PROSITE" id="PS51296"/>
    </source>
</evidence>
<dbReference type="AlphaFoldDB" id="A0A3A6Q1U0"/>
<dbReference type="PROSITE" id="PS51296">
    <property type="entry name" value="RIESKE"/>
    <property type="match status" value="1"/>
</dbReference>
<evidence type="ECO:0000256" key="1">
    <source>
        <dbReference type="ARBA" id="ARBA00022714"/>
    </source>
</evidence>
<evidence type="ECO:0000256" key="3">
    <source>
        <dbReference type="ARBA" id="ARBA00023004"/>
    </source>
</evidence>
<protein>
    <submittedName>
        <fullName evidence="6">(2Fe-2S)-binding protein</fullName>
    </submittedName>
</protein>
<gene>
    <name evidence="6" type="ORF">DM826_02710</name>
</gene>
<dbReference type="Proteomes" id="UP000276588">
    <property type="component" value="Unassembled WGS sequence"/>
</dbReference>
<dbReference type="OrthoDB" id="250454at2157"/>
<keyword evidence="2" id="KW-0479">Metal-binding</keyword>
<evidence type="ECO:0000256" key="2">
    <source>
        <dbReference type="ARBA" id="ARBA00022723"/>
    </source>
</evidence>
<dbReference type="InterPro" id="IPR017941">
    <property type="entry name" value="Rieske_2Fe-2S"/>
</dbReference>
<reference evidence="6 7" key="1">
    <citation type="submission" date="2018-06" db="EMBL/GenBank/DDBJ databases">
        <title>Halonotius sp. F13-13 a new haloarchaeeon isolated from a solar saltern from Isla Cristina, Huelva, Spain.</title>
        <authorList>
            <person name="Duran-Viseras A."/>
            <person name="Sanchez-Porro C."/>
            <person name="Ventosa A."/>
        </authorList>
    </citation>
    <scope>NUCLEOTIDE SEQUENCE [LARGE SCALE GENOMIC DNA]</scope>
    <source>
        <strain evidence="6 7">F13-13</strain>
    </source>
</reference>
<dbReference type="PANTHER" id="PTHR40261">
    <property type="match status" value="1"/>
</dbReference>
<keyword evidence="3" id="KW-0408">Iron</keyword>
<dbReference type="GO" id="GO:0051537">
    <property type="term" value="F:2 iron, 2 sulfur cluster binding"/>
    <property type="evidence" value="ECO:0007669"/>
    <property type="project" value="UniProtKB-KW"/>
</dbReference>
<evidence type="ECO:0000313" key="6">
    <source>
        <dbReference type="EMBL" id="RJX44540.1"/>
    </source>
</evidence>
<comment type="caution">
    <text evidence="6">The sequence shown here is derived from an EMBL/GenBank/DDBJ whole genome shotgun (WGS) entry which is preliminary data.</text>
</comment>
<dbReference type="PANTHER" id="PTHR40261:SF1">
    <property type="entry name" value="RIESKE DOMAIN-CONTAINING PROTEIN"/>
    <property type="match status" value="1"/>
</dbReference>
<sequence>MSADGQIVPVADVPTDTTFLFRVRPTDADIQESPDRESGEIREAIMLRDDAGVVGWLNYCQHFRHIKLDKGSGAEMRNGEIICTNHGAYFESDTGFCNFGPCEGAYLSEVDLAVEDGVVQLVDDDYEFVGCGGIETDPTDLGSKSNREF</sequence>
<organism evidence="6 7">
    <name type="scientific">Halonotius aquaticus</name>
    <dbReference type="NCBI Taxonomy" id="2216978"/>
    <lineage>
        <taxon>Archaea</taxon>
        <taxon>Methanobacteriati</taxon>
        <taxon>Methanobacteriota</taxon>
        <taxon>Stenosarchaea group</taxon>
        <taxon>Halobacteria</taxon>
        <taxon>Halobacteriales</taxon>
        <taxon>Haloferacaceae</taxon>
        <taxon>Halonotius</taxon>
    </lineage>
</organism>
<feature type="domain" description="Rieske" evidence="5">
    <location>
        <begin position="20"/>
        <end position="121"/>
    </location>
</feature>
<keyword evidence="4" id="KW-0411">Iron-sulfur</keyword>
<keyword evidence="1" id="KW-0001">2Fe-2S</keyword>
<dbReference type="SUPFAM" id="SSF50022">
    <property type="entry name" value="ISP domain"/>
    <property type="match status" value="1"/>
</dbReference>
<keyword evidence="7" id="KW-1185">Reference proteome</keyword>
<evidence type="ECO:0000256" key="4">
    <source>
        <dbReference type="ARBA" id="ARBA00023014"/>
    </source>
</evidence>
<accession>A0A3A6Q1U0</accession>
<dbReference type="Pfam" id="PF00355">
    <property type="entry name" value="Rieske"/>
    <property type="match status" value="1"/>
</dbReference>
<dbReference type="EMBL" id="QKNY01000004">
    <property type="protein sequence ID" value="RJX44540.1"/>
    <property type="molecule type" value="Genomic_DNA"/>
</dbReference>
<proteinExistence type="predicted"/>
<dbReference type="InterPro" id="IPR036922">
    <property type="entry name" value="Rieske_2Fe-2S_sf"/>
</dbReference>
<dbReference type="GO" id="GO:0046872">
    <property type="term" value="F:metal ion binding"/>
    <property type="evidence" value="ECO:0007669"/>
    <property type="project" value="UniProtKB-KW"/>
</dbReference>
<dbReference type="Gene3D" id="2.102.10.10">
    <property type="entry name" value="Rieske [2Fe-2S] iron-sulphur domain"/>
    <property type="match status" value="1"/>
</dbReference>
<evidence type="ECO:0000313" key="7">
    <source>
        <dbReference type="Proteomes" id="UP000276588"/>
    </source>
</evidence>
<dbReference type="RefSeq" id="WP_120101179.1">
    <property type="nucleotide sequence ID" value="NZ_QKNY01000004.1"/>
</dbReference>